<keyword evidence="2" id="KW-1185">Reference proteome</keyword>
<protein>
    <submittedName>
        <fullName evidence="1">Uncharacterized protein</fullName>
    </submittedName>
</protein>
<evidence type="ECO:0000313" key="1">
    <source>
        <dbReference type="EMBL" id="KAG2308126.1"/>
    </source>
</evidence>
<accession>A0A8X7VBD1</accession>
<comment type="caution">
    <text evidence="1">The sequence shown here is derived from an EMBL/GenBank/DDBJ whole genome shotgun (WGS) entry which is preliminary data.</text>
</comment>
<evidence type="ECO:0000313" key="2">
    <source>
        <dbReference type="Proteomes" id="UP000886595"/>
    </source>
</evidence>
<dbReference type="EMBL" id="JAAMPC010000006">
    <property type="protein sequence ID" value="KAG2308126.1"/>
    <property type="molecule type" value="Genomic_DNA"/>
</dbReference>
<gene>
    <name evidence="1" type="ORF">Bca52824_027874</name>
</gene>
<dbReference type="Proteomes" id="UP000886595">
    <property type="component" value="Unassembled WGS sequence"/>
</dbReference>
<reference evidence="1 2" key="1">
    <citation type="submission" date="2020-02" db="EMBL/GenBank/DDBJ databases">
        <authorList>
            <person name="Ma Q."/>
            <person name="Huang Y."/>
            <person name="Song X."/>
            <person name="Pei D."/>
        </authorList>
    </citation>
    <scope>NUCLEOTIDE SEQUENCE [LARGE SCALE GENOMIC DNA]</scope>
    <source>
        <strain evidence="1">Sxm20200214</strain>
        <tissue evidence="1">Leaf</tissue>
    </source>
</reference>
<sequence>MMLTMNNEFVSTLIACTQVHFVCIPELFWGFLLATVVEDLEDEDHTSQVSRAYAKESRKLQPKLRLKAAGEGVNPQDTQVPPFIVDMEGKAFKSGLGGSDNDGPDMAGDNTVLATVEIGG</sequence>
<proteinExistence type="predicted"/>
<organism evidence="1 2">
    <name type="scientific">Brassica carinata</name>
    <name type="common">Ethiopian mustard</name>
    <name type="synonym">Abyssinian cabbage</name>
    <dbReference type="NCBI Taxonomy" id="52824"/>
    <lineage>
        <taxon>Eukaryota</taxon>
        <taxon>Viridiplantae</taxon>
        <taxon>Streptophyta</taxon>
        <taxon>Embryophyta</taxon>
        <taxon>Tracheophyta</taxon>
        <taxon>Spermatophyta</taxon>
        <taxon>Magnoliopsida</taxon>
        <taxon>eudicotyledons</taxon>
        <taxon>Gunneridae</taxon>
        <taxon>Pentapetalae</taxon>
        <taxon>rosids</taxon>
        <taxon>malvids</taxon>
        <taxon>Brassicales</taxon>
        <taxon>Brassicaceae</taxon>
        <taxon>Brassiceae</taxon>
        <taxon>Brassica</taxon>
    </lineage>
</organism>
<name>A0A8X7VBD1_BRACI</name>
<dbReference type="AlphaFoldDB" id="A0A8X7VBD1"/>